<evidence type="ECO:0000256" key="2">
    <source>
        <dbReference type="SAM" id="Phobius"/>
    </source>
</evidence>
<feature type="transmembrane region" description="Helical" evidence="2">
    <location>
        <begin position="74"/>
        <end position="95"/>
    </location>
</feature>
<keyword evidence="4" id="KW-0645">Protease</keyword>
<dbReference type="Proteomes" id="UP000697710">
    <property type="component" value="Unassembled WGS sequence"/>
</dbReference>
<keyword evidence="2" id="KW-0812">Transmembrane</keyword>
<keyword evidence="2" id="KW-1133">Transmembrane helix</keyword>
<accession>A0A956LWB8</accession>
<evidence type="ECO:0000313" key="4">
    <source>
        <dbReference type="EMBL" id="MCA9726709.1"/>
    </source>
</evidence>
<feature type="transmembrane region" description="Helical" evidence="2">
    <location>
        <begin position="261"/>
        <end position="283"/>
    </location>
</feature>
<dbReference type="GO" id="GO:0080120">
    <property type="term" value="P:CAAX-box protein maturation"/>
    <property type="evidence" value="ECO:0007669"/>
    <property type="project" value="UniProtKB-ARBA"/>
</dbReference>
<feature type="transmembrane region" description="Helical" evidence="2">
    <location>
        <begin position="116"/>
        <end position="140"/>
    </location>
</feature>
<feature type="transmembrane region" description="Helical" evidence="2">
    <location>
        <begin position="303"/>
        <end position="323"/>
    </location>
</feature>
<evidence type="ECO:0000256" key="1">
    <source>
        <dbReference type="SAM" id="MobiDB-lite"/>
    </source>
</evidence>
<feature type="region of interest" description="Disordered" evidence="1">
    <location>
        <begin position="1"/>
        <end position="20"/>
    </location>
</feature>
<dbReference type="GO" id="GO:0004175">
    <property type="term" value="F:endopeptidase activity"/>
    <property type="evidence" value="ECO:0007669"/>
    <property type="project" value="UniProtKB-ARBA"/>
</dbReference>
<feature type="domain" description="CAAX prenyl protease 2/Lysostaphin resistance protein A-like" evidence="3">
    <location>
        <begin position="170"/>
        <end position="265"/>
    </location>
</feature>
<reference evidence="4" key="1">
    <citation type="submission" date="2020-04" db="EMBL/GenBank/DDBJ databases">
        <authorList>
            <person name="Zhang T."/>
        </authorList>
    </citation>
    <scope>NUCLEOTIDE SEQUENCE</scope>
    <source>
        <strain evidence="4">HKST-UBA01</strain>
    </source>
</reference>
<keyword evidence="4" id="KW-0482">Metalloprotease</keyword>
<evidence type="ECO:0000259" key="3">
    <source>
        <dbReference type="Pfam" id="PF02517"/>
    </source>
</evidence>
<dbReference type="InterPro" id="IPR003675">
    <property type="entry name" value="Rce1/LyrA-like_dom"/>
</dbReference>
<feature type="transmembrane region" description="Helical" evidence="2">
    <location>
        <begin position="160"/>
        <end position="180"/>
    </location>
</feature>
<feature type="transmembrane region" description="Helical" evidence="2">
    <location>
        <begin position="29"/>
        <end position="54"/>
    </location>
</feature>
<protein>
    <submittedName>
        <fullName evidence="4">CPBP family intramembrane metalloprotease</fullName>
    </submittedName>
</protein>
<name>A0A956LWB8_UNCEI</name>
<dbReference type="PANTHER" id="PTHR39430">
    <property type="entry name" value="MEMBRANE-ASSOCIATED PROTEASE-RELATED"/>
    <property type="match status" value="1"/>
</dbReference>
<gene>
    <name evidence="4" type="ORF">KC729_03435</name>
</gene>
<evidence type="ECO:0000313" key="5">
    <source>
        <dbReference type="Proteomes" id="UP000697710"/>
    </source>
</evidence>
<organism evidence="4 5">
    <name type="scientific">Eiseniibacteriota bacterium</name>
    <dbReference type="NCBI Taxonomy" id="2212470"/>
    <lineage>
        <taxon>Bacteria</taxon>
        <taxon>Candidatus Eiseniibacteriota</taxon>
    </lineage>
</organism>
<sequence>MSDRPDGSDQPPDGGEPPRRLGLHPLARILSYCGTLLLVLNLSTLIVLTSYLAIRGETGDLTKRLEELSQTVNAELLLVSYLVVGPVVWLWTRLYRTKIEGRSMRSLGFAPGGMRSTWIGIAIGALAPGLIVAAGFLSGVYGLADPSMDGSMQPATTGTLMTMSLGTILKLLLLFAGFVLQSGSEELVLRGYVQRNMVEWKGPSRNLVWILIVPSLLFSLFHGFNPDYSAIAAVNTVLIGVLFGAIVLANGQLWTAIGLHAGWNFGLACIWSLPVSGLSTHHLLSMEIRSEGSVTKMLFGGGYGPEGGLLSTAIVVAGMAWALPKAMDRWMVDGWGLGAEDAAAAASAGDDSAR</sequence>
<reference evidence="4" key="2">
    <citation type="journal article" date="2021" name="Microbiome">
        <title>Successional dynamics and alternative stable states in a saline activated sludge microbial community over 9 years.</title>
        <authorList>
            <person name="Wang Y."/>
            <person name="Ye J."/>
            <person name="Ju F."/>
            <person name="Liu L."/>
            <person name="Boyd J.A."/>
            <person name="Deng Y."/>
            <person name="Parks D.H."/>
            <person name="Jiang X."/>
            <person name="Yin X."/>
            <person name="Woodcroft B.J."/>
            <person name="Tyson G.W."/>
            <person name="Hugenholtz P."/>
            <person name="Polz M.F."/>
            <person name="Zhang T."/>
        </authorList>
    </citation>
    <scope>NUCLEOTIDE SEQUENCE</scope>
    <source>
        <strain evidence="4">HKST-UBA01</strain>
    </source>
</reference>
<comment type="caution">
    <text evidence="4">The sequence shown here is derived from an EMBL/GenBank/DDBJ whole genome shotgun (WGS) entry which is preliminary data.</text>
</comment>
<dbReference type="GO" id="GO:0008237">
    <property type="term" value="F:metallopeptidase activity"/>
    <property type="evidence" value="ECO:0007669"/>
    <property type="project" value="UniProtKB-KW"/>
</dbReference>
<feature type="transmembrane region" description="Helical" evidence="2">
    <location>
        <begin position="230"/>
        <end position="249"/>
    </location>
</feature>
<dbReference type="AlphaFoldDB" id="A0A956LWB8"/>
<keyword evidence="4" id="KW-0378">Hydrolase</keyword>
<feature type="transmembrane region" description="Helical" evidence="2">
    <location>
        <begin position="207"/>
        <end position="224"/>
    </location>
</feature>
<dbReference type="Pfam" id="PF02517">
    <property type="entry name" value="Rce1-like"/>
    <property type="match status" value="1"/>
</dbReference>
<dbReference type="PANTHER" id="PTHR39430:SF1">
    <property type="entry name" value="PROTEASE"/>
    <property type="match status" value="1"/>
</dbReference>
<keyword evidence="2" id="KW-0472">Membrane</keyword>
<dbReference type="EMBL" id="JAGQHR010000058">
    <property type="protein sequence ID" value="MCA9726709.1"/>
    <property type="molecule type" value="Genomic_DNA"/>
</dbReference>
<proteinExistence type="predicted"/>